<evidence type="ECO:0000313" key="1">
    <source>
        <dbReference type="EMBL" id="KAJ9138875.1"/>
    </source>
</evidence>
<sequence length="319" mass="36127">MGRMAGSMPKAWDRDELIRCGAIETGHKFRLDLHGEIHPIFRNWVIGSSDRSDLLAELQQPLLLVSRILEAVGYQWLSSFFPDEGHSARGHCEAPRKLLGTSCLHSAAETVAKDASSDGALESARLELSSALPRCIVWQLDADMFRERGWVGYTARHPRTGTGFQGLDAPETIEKWDGLAHMINAKYRSLTVMVMQEYPARLRELRRFGLEDTEEYVFTAFMAAVTVLHELGHVAFWKDFSALNPRMGEPYHGNDLEMELGDSFVARIFGGWVPFPVLDADSFRRCPSFRDGLAWRQHLTLEHGVRPLFRAHYSIRAAQ</sequence>
<name>A0AA38VPV1_9PEZI</name>
<dbReference type="AlphaFoldDB" id="A0AA38VPV1"/>
<keyword evidence="2" id="KW-1185">Reference proteome</keyword>
<proteinExistence type="predicted"/>
<protein>
    <submittedName>
        <fullName evidence="1">Uncharacterized protein</fullName>
    </submittedName>
</protein>
<accession>A0AA38VPV1</accession>
<comment type="caution">
    <text evidence="1">The sequence shown here is derived from an EMBL/GenBank/DDBJ whole genome shotgun (WGS) entry which is preliminary data.</text>
</comment>
<evidence type="ECO:0000313" key="2">
    <source>
        <dbReference type="Proteomes" id="UP001174694"/>
    </source>
</evidence>
<dbReference type="Proteomes" id="UP001174694">
    <property type="component" value="Unassembled WGS sequence"/>
</dbReference>
<reference evidence="1" key="1">
    <citation type="submission" date="2022-07" db="EMBL/GenBank/DDBJ databases">
        <title>Fungi with potential for degradation of polypropylene.</title>
        <authorList>
            <person name="Gostincar C."/>
        </authorList>
    </citation>
    <scope>NUCLEOTIDE SEQUENCE</scope>
    <source>
        <strain evidence="1">EXF-13308</strain>
    </source>
</reference>
<organism evidence="1 2">
    <name type="scientific">Pleurostoma richardsiae</name>
    <dbReference type="NCBI Taxonomy" id="41990"/>
    <lineage>
        <taxon>Eukaryota</taxon>
        <taxon>Fungi</taxon>
        <taxon>Dikarya</taxon>
        <taxon>Ascomycota</taxon>
        <taxon>Pezizomycotina</taxon>
        <taxon>Sordariomycetes</taxon>
        <taxon>Sordariomycetidae</taxon>
        <taxon>Calosphaeriales</taxon>
        <taxon>Pleurostomataceae</taxon>
        <taxon>Pleurostoma</taxon>
    </lineage>
</organism>
<gene>
    <name evidence="1" type="ORF">NKR23_g8295</name>
</gene>
<dbReference type="EMBL" id="JANBVO010000028">
    <property type="protein sequence ID" value="KAJ9138875.1"/>
    <property type="molecule type" value="Genomic_DNA"/>
</dbReference>